<dbReference type="Proteomes" id="UP000789702">
    <property type="component" value="Unassembled WGS sequence"/>
</dbReference>
<evidence type="ECO:0000313" key="2">
    <source>
        <dbReference type="Proteomes" id="UP000789702"/>
    </source>
</evidence>
<evidence type="ECO:0000313" key="1">
    <source>
        <dbReference type="EMBL" id="CAG8739533.1"/>
    </source>
</evidence>
<organism evidence="1 2">
    <name type="scientific">Dentiscutata heterogama</name>
    <dbReference type="NCBI Taxonomy" id="1316150"/>
    <lineage>
        <taxon>Eukaryota</taxon>
        <taxon>Fungi</taxon>
        <taxon>Fungi incertae sedis</taxon>
        <taxon>Mucoromycota</taxon>
        <taxon>Glomeromycotina</taxon>
        <taxon>Glomeromycetes</taxon>
        <taxon>Diversisporales</taxon>
        <taxon>Gigasporaceae</taxon>
        <taxon>Dentiscutata</taxon>
    </lineage>
</organism>
<gene>
    <name evidence="1" type="ORF">DHETER_LOCUS13959</name>
</gene>
<protein>
    <submittedName>
        <fullName evidence="1">12666_t:CDS:1</fullName>
    </submittedName>
</protein>
<proteinExistence type="predicted"/>
<keyword evidence="2" id="KW-1185">Reference proteome</keyword>
<name>A0ACA9QCF2_9GLOM</name>
<reference evidence="1" key="1">
    <citation type="submission" date="2021-06" db="EMBL/GenBank/DDBJ databases">
        <authorList>
            <person name="Kallberg Y."/>
            <person name="Tangrot J."/>
            <person name="Rosling A."/>
        </authorList>
    </citation>
    <scope>NUCLEOTIDE SEQUENCE</scope>
    <source>
        <strain evidence="1">IL203A</strain>
    </source>
</reference>
<sequence>ALKSHTTRSAWARLFVGMKGIKSVKGSTISFSTYTAPKIHTHGPAKHKIKEGQLHHL</sequence>
<dbReference type="EMBL" id="CAJVPU010040560">
    <property type="protein sequence ID" value="CAG8739533.1"/>
    <property type="molecule type" value="Genomic_DNA"/>
</dbReference>
<comment type="caution">
    <text evidence="1">The sequence shown here is derived from an EMBL/GenBank/DDBJ whole genome shotgun (WGS) entry which is preliminary data.</text>
</comment>
<feature type="non-terminal residue" evidence="1">
    <location>
        <position position="1"/>
    </location>
</feature>
<feature type="non-terminal residue" evidence="1">
    <location>
        <position position="57"/>
    </location>
</feature>
<accession>A0ACA9QCF2</accession>